<keyword evidence="4" id="KW-1185">Reference proteome</keyword>
<dbReference type="GO" id="GO:0016020">
    <property type="term" value="C:membrane"/>
    <property type="evidence" value="ECO:0007669"/>
    <property type="project" value="InterPro"/>
</dbReference>
<evidence type="ECO:0000259" key="2">
    <source>
        <dbReference type="Pfam" id="PF00892"/>
    </source>
</evidence>
<feature type="transmembrane region" description="Helical" evidence="1">
    <location>
        <begin position="239"/>
        <end position="259"/>
    </location>
</feature>
<dbReference type="SUPFAM" id="SSF103481">
    <property type="entry name" value="Multidrug resistance efflux transporter EmrE"/>
    <property type="match status" value="2"/>
</dbReference>
<dbReference type="EMBL" id="JAME01000011">
    <property type="protein sequence ID" value="ETX29187.1"/>
    <property type="molecule type" value="Genomic_DNA"/>
</dbReference>
<keyword evidence="1" id="KW-0472">Membrane</keyword>
<protein>
    <submittedName>
        <fullName evidence="3">Permease</fullName>
    </submittedName>
</protein>
<name>X7F8F4_9RHOB</name>
<evidence type="ECO:0000256" key="1">
    <source>
        <dbReference type="SAM" id="Phobius"/>
    </source>
</evidence>
<feature type="transmembrane region" description="Helical" evidence="1">
    <location>
        <begin position="112"/>
        <end position="129"/>
    </location>
</feature>
<accession>X7F8F4</accession>
<keyword evidence="1" id="KW-1133">Transmembrane helix</keyword>
<feature type="transmembrane region" description="Helical" evidence="1">
    <location>
        <begin position="169"/>
        <end position="190"/>
    </location>
</feature>
<dbReference type="AlphaFoldDB" id="X7F8F4"/>
<feature type="transmembrane region" description="Helical" evidence="1">
    <location>
        <begin position="265"/>
        <end position="282"/>
    </location>
</feature>
<dbReference type="InterPro" id="IPR037185">
    <property type="entry name" value="EmrE-like"/>
</dbReference>
<feature type="domain" description="EamA" evidence="2">
    <location>
        <begin position="1"/>
        <end position="128"/>
    </location>
</feature>
<dbReference type="Pfam" id="PF00892">
    <property type="entry name" value="EamA"/>
    <property type="match status" value="1"/>
</dbReference>
<evidence type="ECO:0000313" key="3">
    <source>
        <dbReference type="EMBL" id="ETX29187.1"/>
    </source>
</evidence>
<dbReference type="Proteomes" id="UP000023430">
    <property type="component" value="Unassembled WGS sequence"/>
</dbReference>
<feature type="transmembrane region" description="Helical" evidence="1">
    <location>
        <begin position="135"/>
        <end position="157"/>
    </location>
</feature>
<reference evidence="3 4" key="1">
    <citation type="submission" date="2014-01" db="EMBL/GenBank/DDBJ databases">
        <title>Roseivivax isoporae LMG 25204 Genome Sequencing.</title>
        <authorList>
            <person name="Lai Q."/>
            <person name="Li G."/>
            <person name="Shao Z."/>
        </authorList>
    </citation>
    <scope>NUCLEOTIDE SEQUENCE [LARGE SCALE GENOMIC DNA]</scope>
    <source>
        <strain evidence="3 4">LMG 25204</strain>
    </source>
</reference>
<evidence type="ECO:0000313" key="4">
    <source>
        <dbReference type="Proteomes" id="UP000023430"/>
    </source>
</evidence>
<feature type="transmembrane region" description="Helical" evidence="1">
    <location>
        <begin position="23"/>
        <end position="44"/>
    </location>
</feature>
<sequence length="288" mass="29806">MLAAVFLLSFSDAVVKLGDDRFGLAQLVLLRSVVATLLLAIWLLRDRGAQGLCPSLSGWVWARSLCLSAMWLSYYAALPAMSFALAAACYYTAPAWMALLGRVLLGMTIGGLGWSAIALSLAGVFLAVSPSPESVTPLMLLPLAAAGFYALAGLITWSRCQDESPGAMAVTLNLCLCGVAAAGLAVLAIVRPGGDGGFALSLWPPLGIAGWSLAILLGVLMAIIAPAVALAYRLAPTPVVGVFDTAYLGFAAVWGALFFGEVPSTREGLGITMIAAGAILMSRNRNRG</sequence>
<keyword evidence="1" id="KW-0812">Transmembrane</keyword>
<comment type="caution">
    <text evidence="3">The sequence shown here is derived from an EMBL/GenBank/DDBJ whole genome shotgun (WGS) entry which is preliminary data.</text>
</comment>
<dbReference type="InterPro" id="IPR000620">
    <property type="entry name" value="EamA_dom"/>
</dbReference>
<gene>
    <name evidence="3" type="ORF">RISW2_01885</name>
</gene>
<dbReference type="eggNOG" id="COG0697">
    <property type="taxonomic scope" value="Bacteria"/>
</dbReference>
<organism evidence="3 4">
    <name type="scientific">Roseivivax isoporae LMG 25204</name>
    <dbReference type="NCBI Taxonomy" id="1449351"/>
    <lineage>
        <taxon>Bacteria</taxon>
        <taxon>Pseudomonadati</taxon>
        <taxon>Pseudomonadota</taxon>
        <taxon>Alphaproteobacteria</taxon>
        <taxon>Rhodobacterales</taxon>
        <taxon>Roseobacteraceae</taxon>
        <taxon>Roseivivax</taxon>
    </lineage>
</organism>
<feature type="transmembrane region" description="Helical" evidence="1">
    <location>
        <begin position="210"/>
        <end position="232"/>
    </location>
</feature>
<dbReference type="PANTHER" id="PTHR22911">
    <property type="entry name" value="ACYL-MALONYL CONDENSING ENZYME-RELATED"/>
    <property type="match status" value="1"/>
</dbReference>
<proteinExistence type="predicted"/>